<dbReference type="AlphaFoldDB" id="A0A2M7UKY2"/>
<dbReference type="GO" id="GO:0008168">
    <property type="term" value="F:methyltransferase activity"/>
    <property type="evidence" value="ECO:0007669"/>
    <property type="project" value="UniProtKB-KW"/>
</dbReference>
<keyword evidence="1" id="KW-0489">Methyltransferase</keyword>
<dbReference type="InterPro" id="IPR029063">
    <property type="entry name" value="SAM-dependent_MTases_sf"/>
</dbReference>
<sequence>MEPFLEPLLRELRIRKVIKKIPQNGMVCDVCCGGGTLLFRISSKIGGGVGLDRKIENKKENNILFKDIDLDEEIPEESGVFDCVTLLAAIEHLPNPGKIMCECFRILRSGGKILITTPSPVAKPILEFLSFGLGIVSPEHIKEHKYYFNENDLISLCETAGFRKENIFIKRFQFWCNIFLECVKQ</sequence>
<dbReference type="Gene3D" id="3.40.50.150">
    <property type="entry name" value="Vaccinia Virus protein VP39"/>
    <property type="match status" value="1"/>
</dbReference>
<reference evidence="2" key="1">
    <citation type="submission" date="2017-09" db="EMBL/GenBank/DDBJ databases">
        <title>Depth-based differentiation of microbial function through sediment-hosted aquifers and enrichment of novel symbionts in the deep terrestrial subsurface.</title>
        <authorList>
            <person name="Probst A.J."/>
            <person name="Ladd B."/>
            <person name="Jarett J.K."/>
            <person name="Geller-Mcgrath D.E."/>
            <person name="Sieber C.M.K."/>
            <person name="Emerson J.B."/>
            <person name="Anantharaman K."/>
            <person name="Thomas B.C."/>
            <person name="Malmstrom R."/>
            <person name="Stieglmeier M."/>
            <person name="Klingl A."/>
            <person name="Woyke T."/>
            <person name="Ryan C.M."/>
            <person name="Banfield J.F."/>
        </authorList>
    </citation>
    <scope>NUCLEOTIDE SEQUENCE [LARGE SCALE GENOMIC DNA]</scope>
</reference>
<dbReference type="SUPFAM" id="SSF53335">
    <property type="entry name" value="S-adenosyl-L-methionine-dependent methyltransferases"/>
    <property type="match status" value="1"/>
</dbReference>
<dbReference type="EMBL" id="PFOG01000026">
    <property type="protein sequence ID" value="PIZ72037.1"/>
    <property type="molecule type" value="Genomic_DNA"/>
</dbReference>
<evidence type="ECO:0000313" key="2">
    <source>
        <dbReference type="Proteomes" id="UP000229805"/>
    </source>
</evidence>
<evidence type="ECO:0000313" key="1">
    <source>
        <dbReference type="EMBL" id="PIZ72037.1"/>
    </source>
</evidence>
<dbReference type="Pfam" id="PF13489">
    <property type="entry name" value="Methyltransf_23"/>
    <property type="match status" value="1"/>
</dbReference>
<dbReference type="PANTHER" id="PTHR43591">
    <property type="entry name" value="METHYLTRANSFERASE"/>
    <property type="match status" value="1"/>
</dbReference>
<organism evidence="1 2">
    <name type="scientific">Candidatus Portnoybacteria bacterium CG_4_10_14_0_2_um_filter_44_20</name>
    <dbReference type="NCBI Taxonomy" id="1974799"/>
    <lineage>
        <taxon>Bacteria</taxon>
        <taxon>Candidatus Portnoyibacteriota</taxon>
    </lineage>
</organism>
<accession>A0A2M7UKY2</accession>
<proteinExistence type="predicted"/>
<gene>
    <name evidence="1" type="ORF">COY11_00610</name>
</gene>
<dbReference type="CDD" id="cd02440">
    <property type="entry name" value="AdoMet_MTases"/>
    <property type="match status" value="1"/>
</dbReference>
<keyword evidence="1" id="KW-0808">Transferase</keyword>
<dbReference type="GO" id="GO:0032259">
    <property type="term" value="P:methylation"/>
    <property type="evidence" value="ECO:0007669"/>
    <property type="project" value="UniProtKB-KW"/>
</dbReference>
<comment type="caution">
    <text evidence="1">The sequence shown here is derived from an EMBL/GenBank/DDBJ whole genome shotgun (WGS) entry which is preliminary data.</text>
</comment>
<protein>
    <submittedName>
        <fullName evidence="1">Class I SAM-dependent methyltransferase</fullName>
    </submittedName>
</protein>
<name>A0A2M7UKY2_9BACT</name>
<dbReference type="Proteomes" id="UP000229805">
    <property type="component" value="Unassembled WGS sequence"/>
</dbReference>